<evidence type="ECO:0000256" key="5">
    <source>
        <dbReference type="ARBA" id="ARBA00023212"/>
    </source>
</evidence>
<dbReference type="Pfam" id="PF04130">
    <property type="entry name" value="GCP_C_terminal"/>
    <property type="match status" value="1"/>
</dbReference>
<dbReference type="InterPro" id="IPR040457">
    <property type="entry name" value="GCP_C"/>
</dbReference>
<evidence type="ECO:0000256" key="6">
    <source>
        <dbReference type="RuleBase" id="RU363050"/>
    </source>
</evidence>
<dbReference type="GO" id="GO:0051225">
    <property type="term" value="P:spindle assembly"/>
    <property type="evidence" value="ECO:0007669"/>
    <property type="project" value="TreeGrafter"/>
</dbReference>
<dbReference type="GO" id="GO:0043015">
    <property type="term" value="F:gamma-tubulin binding"/>
    <property type="evidence" value="ECO:0007669"/>
    <property type="project" value="InterPro"/>
</dbReference>
<evidence type="ECO:0000259" key="7">
    <source>
        <dbReference type="Pfam" id="PF04130"/>
    </source>
</evidence>
<dbReference type="GO" id="GO:0000922">
    <property type="term" value="C:spindle pole"/>
    <property type="evidence" value="ECO:0007669"/>
    <property type="project" value="InterPro"/>
</dbReference>
<dbReference type="GO" id="GO:0051321">
    <property type="term" value="P:meiotic cell cycle"/>
    <property type="evidence" value="ECO:0007669"/>
    <property type="project" value="TreeGrafter"/>
</dbReference>
<gene>
    <name evidence="9" type="ORF">g.8280</name>
</gene>
<keyword evidence="5 6" id="KW-0206">Cytoskeleton</keyword>
<evidence type="ECO:0000313" key="9">
    <source>
        <dbReference type="EMBL" id="JAS64070.1"/>
    </source>
</evidence>
<proteinExistence type="inferred from homology"/>
<evidence type="ECO:0000259" key="8">
    <source>
        <dbReference type="Pfam" id="PF17681"/>
    </source>
</evidence>
<dbReference type="InterPro" id="IPR041470">
    <property type="entry name" value="GCP_N"/>
</dbReference>
<dbReference type="GO" id="GO:0000930">
    <property type="term" value="C:gamma-tubulin complex"/>
    <property type="evidence" value="ECO:0007669"/>
    <property type="project" value="TreeGrafter"/>
</dbReference>
<comment type="subcellular location">
    <subcellularLocation>
        <location evidence="1 6">Cytoplasm</location>
        <location evidence="1 6">Cytoskeleton</location>
        <location evidence="1 6">Microtubule organizing center</location>
    </subcellularLocation>
</comment>
<keyword evidence="4 6" id="KW-0493">Microtubule</keyword>
<protein>
    <recommendedName>
        <fullName evidence="6">Gamma-tubulin complex component</fullName>
    </recommendedName>
</protein>
<feature type="domain" description="Gamma tubulin complex component protein N-terminal" evidence="8">
    <location>
        <begin position="5"/>
        <end position="329"/>
    </location>
</feature>
<dbReference type="GO" id="GO:0000278">
    <property type="term" value="P:mitotic cell cycle"/>
    <property type="evidence" value="ECO:0007669"/>
    <property type="project" value="TreeGrafter"/>
</dbReference>
<name>A0A1B6GNT4_9HEMI</name>
<evidence type="ECO:0000256" key="2">
    <source>
        <dbReference type="ARBA" id="ARBA00010337"/>
    </source>
</evidence>
<evidence type="ECO:0000256" key="1">
    <source>
        <dbReference type="ARBA" id="ARBA00004267"/>
    </source>
</evidence>
<dbReference type="InterPro" id="IPR042241">
    <property type="entry name" value="GCP_C_sf"/>
</dbReference>
<dbReference type="GO" id="GO:0051011">
    <property type="term" value="F:microtubule minus-end binding"/>
    <property type="evidence" value="ECO:0007669"/>
    <property type="project" value="TreeGrafter"/>
</dbReference>
<keyword evidence="3 6" id="KW-0963">Cytoplasm</keyword>
<dbReference type="GO" id="GO:0005874">
    <property type="term" value="C:microtubule"/>
    <property type="evidence" value="ECO:0007669"/>
    <property type="project" value="UniProtKB-KW"/>
</dbReference>
<evidence type="ECO:0000256" key="4">
    <source>
        <dbReference type="ARBA" id="ARBA00022701"/>
    </source>
</evidence>
<sequence length="631" mass="71586">MNHAAILALGGIGGDVLRVLYDEEVLTAMLAFIHPCEKTILKQLINIADSYKTLKCFTRRIPHFGKEQITLDDGSKIMPGMYLRAFSSGLHDSLEPYRTNLVNLEKKVLEFPETTLSGILSEVLPFVPLLTTLNSIVNQIVTNKLHGCKILQMLHQNLLSGIDMVDTAMARIIQCCHQVMLKQLTSWLLHGHLLDPYSEFFIESCMTSSEGLHSSMTTLDSESVPDNILNEPLTEYRIVLDQVPSYIPPSVPEKAKFVGSMVILFSRDPRDKNSDECMKMHNFVTKKMESSLLEQLKSLQNSRVLNISYLESAIDNVRLCVTQHLFSLAKDGADLMGELRLIRELYLLGRGELFVTFLRNASNTLFKPVSSNSGRDLSNLLNTSARSVQLNSDVIMEKFSFKVPPKDAVAPGCSVWSVMTLEYNPPWPLHLLFTPTVLLSYNNLFNFLLQVKMAELNLHNVCLEIIKRKDQPVRQEVWSLHNCLMFLIHNLQCYLQLDVMEGEFSILQAALDKTEDFEQVIHQHSLFITHITAQAFLLYKEVHNPDQPSQVKRHPVNRCLTEILKLCDNFCAEVANGVEISEDSLNKFTEDLDSNISMLMTLITLLGDKDSGLRLLLLRLDYNRHFSGRTN</sequence>
<accession>A0A1B6GNT4</accession>
<feature type="domain" description="Gamma tubulin complex component C-terminal" evidence="7">
    <location>
        <begin position="335"/>
        <end position="626"/>
    </location>
</feature>
<organism evidence="9">
    <name type="scientific">Cuerna arida</name>
    <dbReference type="NCBI Taxonomy" id="1464854"/>
    <lineage>
        <taxon>Eukaryota</taxon>
        <taxon>Metazoa</taxon>
        <taxon>Ecdysozoa</taxon>
        <taxon>Arthropoda</taxon>
        <taxon>Hexapoda</taxon>
        <taxon>Insecta</taxon>
        <taxon>Pterygota</taxon>
        <taxon>Neoptera</taxon>
        <taxon>Paraneoptera</taxon>
        <taxon>Hemiptera</taxon>
        <taxon>Auchenorrhyncha</taxon>
        <taxon>Membracoidea</taxon>
        <taxon>Cicadellidae</taxon>
        <taxon>Cicadellinae</taxon>
        <taxon>Proconiini</taxon>
        <taxon>Cuerna</taxon>
    </lineage>
</organism>
<dbReference type="PANTHER" id="PTHR19302:SF27">
    <property type="entry name" value="GAMMA-TUBULIN COMPLEX COMPONENT 4"/>
    <property type="match status" value="1"/>
</dbReference>
<dbReference type="EMBL" id="GECZ01005699">
    <property type="protein sequence ID" value="JAS64070.1"/>
    <property type="molecule type" value="Transcribed_RNA"/>
</dbReference>
<dbReference type="Pfam" id="PF17681">
    <property type="entry name" value="GCP_N_terminal"/>
    <property type="match status" value="1"/>
</dbReference>
<dbReference type="GO" id="GO:0031122">
    <property type="term" value="P:cytoplasmic microtubule organization"/>
    <property type="evidence" value="ECO:0007669"/>
    <property type="project" value="TreeGrafter"/>
</dbReference>
<dbReference type="PANTHER" id="PTHR19302">
    <property type="entry name" value="GAMMA TUBULIN COMPLEX PROTEIN"/>
    <property type="match status" value="1"/>
</dbReference>
<comment type="similarity">
    <text evidence="2 6">Belongs to the TUBGCP family.</text>
</comment>
<dbReference type="AlphaFoldDB" id="A0A1B6GNT4"/>
<reference evidence="9" key="1">
    <citation type="submission" date="2015-11" db="EMBL/GenBank/DDBJ databases">
        <title>De novo transcriptome assembly of four potential Pierce s Disease insect vectors from Arizona vineyards.</title>
        <authorList>
            <person name="Tassone E.E."/>
        </authorList>
    </citation>
    <scope>NUCLEOTIDE SEQUENCE</scope>
</reference>
<evidence type="ECO:0000256" key="3">
    <source>
        <dbReference type="ARBA" id="ARBA00022490"/>
    </source>
</evidence>
<dbReference type="Gene3D" id="1.20.120.1900">
    <property type="entry name" value="Gamma-tubulin complex, C-terminal domain"/>
    <property type="match status" value="1"/>
</dbReference>
<dbReference type="GO" id="GO:0007020">
    <property type="term" value="P:microtubule nucleation"/>
    <property type="evidence" value="ECO:0007669"/>
    <property type="project" value="InterPro"/>
</dbReference>
<dbReference type="InterPro" id="IPR007259">
    <property type="entry name" value="GCP"/>
</dbReference>